<dbReference type="EMBL" id="JAFIRN010000009">
    <property type="protein sequence ID" value="KAG5841647.1"/>
    <property type="molecule type" value="Genomic_DNA"/>
</dbReference>
<feature type="compositionally biased region" description="Basic and acidic residues" evidence="1">
    <location>
        <begin position="97"/>
        <end position="115"/>
    </location>
</feature>
<gene>
    <name evidence="2" type="ORF">ANANG_G00168860</name>
</gene>
<reference evidence="2" key="1">
    <citation type="submission" date="2021-01" db="EMBL/GenBank/DDBJ databases">
        <title>A chromosome-scale assembly of European eel, Anguilla anguilla.</title>
        <authorList>
            <person name="Henkel C."/>
            <person name="Jong-Raadsen S.A."/>
            <person name="Dufour S."/>
            <person name="Weltzien F.-A."/>
            <person name="Palstra A.P."/>
            <person name="Pelster B."/>
            <person name="Spaink H.P."/>
            <person name="Van Den Thillart G.E."/>
            <person name="Jansen H."/>
            <person name="Zahm M."/>
            <person name="Klopp C."/>
            <person name="Cedric C."/>
            <person name="Louis A."/>
            <person name="Berthelot C."/>
            <person name="Parey E."/>
            <person name="Roest Crollius H."/>
            <person name="Montfort J."/>
            <person name="Robinson-Rechavi M."/>
            <person name="Bucao C."/>
            <person name="Bouchez O."/>
            <person name="Gislard M."/>
            <person name="Lluch J."/>
            <person name="Milhes M."/>
            <person name="Lampietro C."/>
            <person name="Lopez Roques C."/>
            <person name="Donnadieu C."/>
            <person name="Braasch I."/>
            <person name="Desvignes T."/>
            <person name="Postlethwait J."/>
            <person name="Bobe J."/>
            <person name="Guiguen Y."/>
            <person name="Dirks R."/>
        </authorList>
    </citation>
    <scope>NUCLEOTIDE SEQUENCE</scope>
    <source>
        <strain evidence="2">Tag_6206</strain>
        <tissue evidence="2">Liver</tissue>
    </source>
</reference>
<sequence length="153" mass="16257">MGSVTSALTKTRNTVKVSSEPQHEPDRSNSAPGSAPGKRRSIRSNVFSSQRSRQNTRQSLSEVLNGQDGGGVGRALKAVSSKSPNAVWNALTAGTGGRDRQKEKPEIPEDPRTPEEVLAEEPPSADGPEAPMKAAIRIIPPGLLPRMIITLAE</sequence>
<protein>
    <submittedName>
        <fullName evidence="2">Uncharacterized protein</fullName>
    </submittedName>
</protein>
<dbReference type="Proteomes" id="UP001044222">
    <property type="component" value="Chromosome 9"/>
</dbReference>
<comment type="caution">
    <text evidence="2">The sequence shown here is derived from an EMBL/GenBank/DDBJ whole genome shotgun (WGS) entry which is preliminary data.</text>
</comment>
<evidence type="ECO:0000313" key="3">
    <source>
        <dbReference type="Proteomes" id="UP001044222"/>
    </source>
</evidence>
<feature type="compositionally biased region" description="Low complexity" evidence="1">
    <location>
        <begin position="48"/>
        <end position="61"/>
    </location>
</feature>
<proteinExistence type="predicted"/>
<evidence type="ECO:0000256" key="1">
    <source>
        <dbReference type="SAM" id="MobiDB-lite"/>
    </source>
</evidence>
<evidence type="ECO:0000313" key="2">
    <source>
        <dbReference type="EMBL" id="KAG5841647.1"/>
    </source>
</evidence>
<dbReference type="AlphaFoldDB" id="A0A9D3RW70"/>
<organism evidence="2 3">
    <name type="scientific">Anguilla anguilla</name>
    <name type="common">European freshwater eel</name>
    <name type="synonym">Muraena anguilla</name>
    <dbReference type="NCBI Taxonomy" id="7936"/>
    <lineage>
        <taxon>Eukaryota</taxon>
        <taxon>Metazoa</taxon>
        <taxon>Chordata</taxon>
        <taxon>Craniata</taxon>
        <taxon>Vertebrata</taxon>
        <taxon>Euteleostomi</taxon>
        <taxon>Actinopterygii</taxon>
        <taxon>Neopterygii</taxon>
        <taxon>Teleostei</taxon>
        <taxon>Anguilliformes</taxon>
        <taxon>Anguillidae</taxon>
        <taxon>Anguilla</taxon>
    </lineage>
</organism>
<feature type="compositionally biased region" description="Polar residues" evidence="1">
    <location>
        <begin position="1"/>
        <end position="20"/>
    </location>
</feature>
<keyword evidence="3" id="KW-1185">Reference proteome</keyword>
<name>A0A9D3RW70_ANGAN</name>
<accession>A0A9D3RW70</accession>
<feature type="region of interest" description="Disordered" evidence="1">
    <location>
        <begin position="1"/>
        <end position="132"/>
    </location>
</feature>